<gene>
    <name evidence="10" type="ORF">LTRI10_LOCUS33565</name>
</gene>
<dbReference type="PROSITE" id="PS51471">
    <property type="entry name" value="FE2OG_OXY"/>
    <property type="match status" value="1"/>
</dbReference>
<sequence>MGSQSCPSSKLPLLDFSMPESTKPGSSEWESLKPQVREALEEYGCFEACFDEISSELLGAVLRSTEEIFELPLESKQRNVSEKPYHGYVGQIPQLPLYESLGIDEATVTERVETFANTLWPQGNPNFSKTIESYAEKLSELEKVVRKMIAESFGIEKHIDENLNSTNYILRFSKYNGPNTDDVELGMAQHTDMNLVTILHQNQVDGLELQTKDGSWIKFQPSTPNSFIVMISESLTAWLNVRLRATCHRVMMSGNEARYSLGLYSYPKDGSIIEVPEEMVDEEHPLLFKPFNYEEFLSFYYTEAGQAAPSALRAFCGM</sequence>
<dbReference type="InterPro" id="IPR005123">
    <property type="entry name" value="Oxoglu/Fe-dep_dioxygenase_dom"/>
</dbReference>
<name>A0AAV2F4Q4_9ROSI</name>
<dbReference type="EMBL" id="OZ034819">
    <property type="protein sequence ID" value="CAL1392953.1"/>
    <property type="molecule type" value="Genomic_DNA"/>
</dbReference>
<dbReference type="AlphaFoldDB" id="A0AAV2F4Q4"/>
<dbReference type="InterPro" id="IPR044861">
    <property type="entry name" value="IPNS-like_FE2OG_OXY"/>
</dbReference>
<evidence type="ECO:0000256" key="5">
    <source>
        <dbReference type="ARBA" id="ARBA00023004"/>
    </source>
</evidence>
<dbReference type="PANTHER" id="PTHR47990">
    <property type="entry name" value="2-OXOGLUTARATE (2OG) AND FE(II)-DEPENDENT OXYGENASE SUPERFAMILY PROTEIN-RELATED"/>
    <property type="match status" value="1"/>
</dbReference>
<evidence type="ECO:0000256" key="7">
    <source>
        <dbReference type="RuleBase" id="RU003682"/>
    </source>
</evidence>
<dbReference type="SUPFAM" id="SSF51197">
    <property type="entry name" value="Clavaminate synthase-like"/>
    <property type="match status" value="1"/>
</dbReference>
<keyword evidence="11" id="KW-1185">Reference proteome</keyword>
<evidence type="ECO:0000256" key="3">
    <source>
        <dbReference type="ARBA" id="ARBA00022964"/>
    </source>
</evidence>
<dbReference type="Pfam" id="PF03171">
    <property type="entry name" value="2OG-FeII_Oxy"/>
    <property type="match status" value="1"/>
</dbReference>
<proteinExistence type="inferred from homology"/>
<dbReference type="InterPro" id="IPR050231">
    <property type="entry name" value="Iron_ascorbate_oxido_reductase"/>
</dbReference>
<dbReference type="Pfam" id="PF14226">
    <property type="entry name" value="DIOX_N"/>
    <property type="match status" value="1"/>
</dbReference>
<dbReference type="InterPro" id="IPR027443">
    <property type="entry name" value="IPNS-like_sf"/>
</dbReference>
<feature type="domain" description="Fe2OG dioxygenase" evidence="9">
    <location>
        <begin position="165"/>
        <end position="267"/>
    </location>
</feature>
<comment type="function">
    <text evidence="6">Probable 2-oxoglutarate-dependent dioxygenase that may be involved in glucosinolates biosynthesis. May play a role in the production of aliphatic glucosinolates.</text>
</comment>
<evidence type="ECO:0000256" key="6">
    <source>
        <dbReference type="ARBA" id="ARBA00057022"/>
    </source>
</evidence>
<dbReference type="GO" id="GO:0046872">
    <property type="term" value="F:metal ion binding"/>
    <property type="evidence" value="ECO:0007669"/>
    <property type="project" value="UniProtKB-KW"/>
</dbReference>
<comment type="similarity">
    <text evidence="1 7">Belongs to the iron/ascorbate-dependent oxidoreductase family.</text>
</comment>
<evidence type="ECO:0000256" key="8">
    <source>
        <dbReference type="SAM" id="MobiDB-lite"/>
    </source>
</evidence>
<reference evidence="10 11" key="1">
    <citation type="submission" date="2024-04" db="EMBL/GenBank/DDBJ databases">
        <authorList>
            <person name="Fracassetti M."/>
        </authorList>
    </citation>
    <scope>NUCLEOTIDE SEQUENCE [LARGE SCALE GENOMIC DNA]</scope>
</reference>
<evidence type="ECO:0000259" key="9">
    <source>
        <dbReference type="PROSITE" id="PS51471"/>
    </source>
</evidence>
<keyword evidence="3" id="KW-0223">Dioxygenase</keyword>
<keyword evidence="4 7" id="KW-0560">Oxidoreductase</keyword>
<keyword evidence="5 7" id="KW-0408">Iron</keyword>
<dbReference type="GO" id="GO:0051213">
    <property type="term" value="F:dioxygenase activity"/>
    <property type="evidence" value="ECO:0007669"/>
    <property type="project" value="UniProtKB-KW"/>
</dbReference>
<accession>A0AAV2F4Q4</accession>
<evidence type="ECO:0000256" key="1">
    <source>
        <dbReference type="ARBA" id="ARBA00008056"/>
    </source>
</evidence>
<organism evidence="10 11">
    <name type="scientific">Linum trigynum</name>
    <dbReference type="NCBI Taxonomy" id="586398"/>
    <lineage>
        <taxon>Eukaryota</taxon>
        <taxon>Viridiplantae</taxon>
        <taxon>Streptophyta</taxon>
        <taxon>Embryophyta</taxon>
        <taxon>Tracheophyta</taxon>
        <taxon>Spermatophyta</taxon>
        <taxon>Magnoliopsida</taxon>
        <taxon>eudicotyledons</taxon>
        <taxon>Gunneridae</taxon>
        <taxon>Pentapetalae</taxon>
        <taxon>rosids</taxon>
        <taxon>fabids</taxon>
        <taxon>Malpighiales</taxon>
        <taxon>Linaceae</taxon>
        <taxon>Linum</taxon>
    </lineage>
</organism>
<dbReference type="Proteomes" id="UP001497516">
    <property type="component" value="Chromosome 6"/>
</dbReference>
<evidence type="ECO:0000256" key="4">
    <source>
        <dbReference type="ARBA" id="ARBA00023002"/>
    </source>
</evidence>
<evidence type="ECO:0000313" key="11">
    <source>
        <dbReference type="Proteomes" id="UP001497516"/>
    </source>
</evidence>
<feature type="region of interest" description="Disordered" evidence="8">
    <location>
        <begin position="1"/>
        <end position="30"/>
    </location>
</feature>
<dbReference type="Gene3D" id="2.60.120.330">
    <property type="entry name" value="B-lactam Antibiotic, Isopenicillin N Synthase, Chain"/>
    <property type="match status" value="1"/>
</dbReference>
<protein>
    <recommendedName>
        <fullName evidence="9">Fe2OG dioxygenase domain-containing protein</fullName>
    </recommendedName>
</protein>
<evidence type="ECO:0000256" key="2">
    <source>
        <dbReference type="ARBA" id="ARBA00022723"/>
    </source>
</evidence>
<keyword evidence="2 7" id="KW-0479">Metal-binding</keyword>
<dbReference type="FunFam" id="2.60.120.330:FF:000022">
    <property type="entry name" value="Probable 2-oxoglutarate-dependent dioxygenase AOP1.2"/>
    <property type="match status" value="1"/>
</dbReference>
<evidence type="ECO:0000313" key="10">
    <source>
        <dbReference type="EMBL" id="CAL1392953.1"/>
    </source>
</evidence>
<dbReference type="InterPro" id="IPR026992">
    <property type="entry name" value="DIOX_N"/>
</dbReference>
<feature type="compositionally biased region" description="Polar residues" evidence="8">
    <location>
        <begin position="19"/>
        <end position="29"/>
    </location>
</feature>